<dbReference type="EMBL" id="CP075870">
    <property type="protein sequence ID" value="QYT06450.1"/>
    <property type="molecule type" value="Genomic_DNA"/>
</dbReference>
<reference evidence="3 4" key="1">
    <citation type="journal article" date="2021" name="BMC Genomics">
        <title>Telomere-to-telomere genome assembly of asparaginase-producing Trichoderma simmonsii.</title>
        <authorList>
            <person name="Chung D."/>
            <person name="Kwon Y.M."/>
            <person name="Yang Y."/>
        </authorList>
    </citation>
    <scope>NUCLEOTIDE SEQUENCE [LARGE SCALE GENOMIC DNA]</scope>
    <source>
        <strain evidence="3 4">GH-Sj1</strain>
    </source>
</reference>
<evidence type="ECO:0000313" key="4">
    <source>
        <dbReference type="Proteomes" id="UP000826661"/>
    </source>
</evidence>
<dbReference type="Gene3D" id="3.40.50.300">
    <property type="entry name" value="P-loop containing nucleotide triphosphate hydrolases"/>
    <property type="match status" value="1"/>
</dbReference>
<dbReference type="InterPro" id="IPR013708">
    <property type="entry name" value="Shikimate_DH-bd_N"/>
</dbReference>
<dbReference type="InterPro" id="IPR046346">
    <property type="entry name" value="Aminoacid_DH-like_N_sf"/>
</dbReference>
<dbReference type="Pfam" id="PF01202">
    <property type="entry name" value="SKI"/>
    <property type="match status" value="1"/>
</dbReference>
<organism evidence="3 4">
    <name type="scientific">Trichoderma simmonsii</name>
    <dbReference type="NCBI Taxonomy" id="1491479"/>
    <lineage>
        <taxon>Eukaryota</taxon>
        <taxon>Fungi</taxon>
        <taxon>Dikarya</taxon>
        <taxon>Ascomycota</taxon>
        <taxon>Pezizomycotina</taxon>
        <taxon>Sordariomycetes</taxon>
        <taxon>Hypocreomycetidae</taxon>
        <taxon>Hypocreales</taxon>
        <taxon>Hypocreaceae</taxon>
        <taxon>Trichoderma</taxon>
    </lineage>
</organism>
<gene>
    <name evidence="3" type="ORF">H0G86_013299</name>
</gene>
<dbReference type="InterPro" id="IPR001381">
    <property type="entry name" value="DHquinase_I"/>
</dbReference>
<dbReference type="Gene3D" id="3.20.20.70">
    <property type="entry name" value="Aldolase class I"/>
    <property type="match status" value="1"/>
</dbReference>
<dbReference type="Pfam" id="PF08501">
    <property type="entry name" value="Shikimate_dh_N"/>
    <property type="match status" value="1"/>
</dbReference>
<dbReference type="GO" id="GO:0009423">
    <property type="term" value="P:chorismate biosynthetic process"/>
    <property type="evidence" value="ECO:0007669"/>
    <property type="project" value="TreeGrafter"/>
</dbReference>
<dbReference type="GO" id="GO:0003855">
    <property type="term" value="F:3-dehydroquinate dehydratase activity"/>
    <property type="evidence" value="ECO:0007669"/>
    <property type="project" value="InterPro"/>
</dbReference>
<feature type="domain" description="Shikimate dehydrogenase substrate binding N-terminal" evidence="1">
    <location>
        <begin position="460"/>
        <end position="532"/>
    </location>
</feature>
<dbReference type="InterPro" id="IPR041121">
    <property type="entry name" value="SDH_C"/>
</dbReference>
<dbReference type="InterPro" id="IPR013785">
    <property type="entry name" value="Aldolase_TIM"/>
</dbReference>
<dbReference type="InterPro" id="IPR027417">
    <property type="entry name" value="P-loop_NTPase"/>
</dbReference>
<dbReference type="CDD" id="cd01065">
    <property type="entry name" value="NAD_bind_Shikimate_DH"/>
    <property type="match status" value="1"/>
</dbReference>
<dbReference type="GO" id="GO:0004764">
    <property type="term" value="F:shikimate 3-dehydrogenase (NADP+) activity"/>
    <property type="evidence" value="ECO:0007669"/>
    <property type="project" value="InterPro"/>
</dbReference>
<accession>A0A8G0LT22</accession>
<dbReference type="InterPro" id="IPR031322">
    <property type="entry name" value="Shikimate/glucono_kinase"/>
</dbReference>
<dbReference type="Pfam" id="PF01487">
    <property type="entry name" value="DHquinase_I"/>
    <property type="match status" value="1"/>
</dbReference>
<dbReference type="Gene3D" id="3.40.50.720">
    <property type="entry name" value="NAD(P)-binding Rossmann-like Domain"/>
    <property type="match status" value="1"/>
</dbReference>
<dbReference type="GO" id="GO:0003866">
    <property type="term" value="F:3-phosphoshikimate 1-carboxyvinyltransferase activity"/>
    <property type="evidence" value="ECO:0007669"/>
    <property type="project" value="TreeGrafter"/>
</dbReference>
<dbReference type="InterPro" id="IPR036291">
    <property type="entry name" value="NAD(P)-bd_dom_sf"/>
</dbReference>
<dbReference type="PANTHER" id="PTHR21090:SF17">
    <property type="entry name" value="QUINATE REPRESSOR PROTEIN"/>
    <property type="match status" value="1"/>
</dbReference>
<dbReference type="SUPFAM" id="SSF51735">
    <property type="entry name" value="NAD(P)-binding Rossmann-fold domains"/>
    <property type="match status" value="1"/>
</dbReference>
<protein>
    <submittedName>
        <fullName evidence="3">Quinate repressor</fullName>
    </submittedName>
</protein>
<dbReference type="SUPFAM" id="SSF53223">
    <property type="entry name" value="Aminoacid dehydrogenase-like, N-terminal domain"/>
    <property type="match status" value="1"/>
</dbReference>
<evidence type="ECO:0000259" key="1">
    <source>
        <dbReference type="Pfam" id="PF08501"/>
    </source>
</evidence>
<dbReference type="Proteomes" id="UP000826661">
    <property type="component" value="Chromosome VII"/>
</dbReference>
<evidence type="ECO:0000259" key="2">
    <source>
        <dbReference type="Pfam" id="PF18317"/>
    </source>
</evidence>
<feature type="domain" description="SDH C-terminal" evidence="2">
    <location>
        <begin position="731"/>
        <end position="756"/>
    </location>
</feature>
<evidence type="ECO:0000313" key="3">
    <source>
        <dbReference type="EMBL" id="QYT06450.1"/>
    </source>
</evidence>
<dbReference type="Gene3D" id="3.40.50.10860">
    <property type="entry name" value="Leucine Dehydrogenase, chain A, domain 1"/>
    <property type="match status" value="1"/>
</dbReference>
<dbReference type="SUPFAM" id="SSF52540">
    <property type="entry name" value="P-loop containing nucleoside triphosphate hydrolases"/>
    <property type="match status" value="1"/>
</dbReference>
<dbReference type="PANTHER" id="PTHR21090">
    <property type="entry name" value="AROM/DEHYDROQUINATE SYNTHASE"/>
    <property type="match status" value="1"/>
</dbReference>
<keyword evidence="4" id="KW-1185">Reference proteome</keyword>
<dbReference type="AlphaFoldDB" id="A0A8G0LT22"/>
<proteinExistence type="predicted"/>
<sequence length="773" mass="86451">MDPEASIILVGVRGAGKRTLGLIAATELNWNFMTEDRCFQEFTKMTPATFVEKYGIEAFHENSVEAVRRVLLTCRERHVIECGWSSLTSDIHLLLQRLCLTNPVIQVTRSPKQVQTLLGLDQQQIALFTRAEEAHRDCSNYEFYNIQDWTEDPATNDRKSDISCSPFRLKDAKTHFCSFLDLVRSKSVERLSPCINRPLSAISLAERRYTHVVRVELSTLIQLPPQLDNFDFIEDAIELIDDVSSIDANQIIGEKVATLRRYLSVSIIYDLSRHEVAAVDRQDDEDFQARRLWSAFRLAVDYVVVPLESINLRLKQILSERRSTQLIGHCAIPLDADAIEKARRMYDRASDHGFSMTRLIFVKGTGIQDEKALHDCVMALRSSVELRGGPALISYGQGLPGSTSVLLSNTILTPVHHPHFHPKADERDSLLTTRQIMQLRFQKGLLETRRIYSIGKPPLSVAPAMVKAALDATGLSFDYIQQESLGSPPFEDLAMDKKMGGATITYGLKTITATFVEKQSQQARAIGAVNTLMPLSTEINPAPCLGNSHVNLPGSGTIRSWYGDNTDWIGMTVCINRNLSPRNAINPEKTSGLVIGSGGMARAAIYSMLRLGVHVVCVFNPVARDQSIIPDHFNTMFGSQQRGVKHVRTLLHTQESWPADMEQPTIIVSCPVPGERIEPITTTAAVPTQWLQSKTGGVILEMCYKPLLTPLLREVQNLRARTGQAWVLVNGLEMLTEQGSVQFELLTGRRAPRHTMLLEARKAYAQEELLQNI</sequence>
<name>A0A8G0LT22_9HYPO</name>
<dbReference type="Pfam" id="PF18317">
    <property type="entry name" value="SDH_C"/>
    <property type="match status" value="1"/>
</dbReference>